<protein>
    <submittedName>
        <fullName evidence="3">Ribosome-associated protein YbcJ (S4-like RNA binding protein)</fullName>
    </submittedName>
</protein>
<comment type="caution">
    <text evidence="3">The sequence shown here is derived from an EMBL/GenBank/DDBJ whole genome shotgun (WGS) entry which is preliminary data.</text>
</comment>
<reference evidence="3 4" key="1">
    <citation type="submission" date="2019-03" db="EMBL/GenBank/DDBJ databases">
        <title>Root nodule microbial communities of legume samples collected from USA, Mexico and Botswana.</title>
        <authorList>
            <person name="Hirsch A."/>
        </authorList>
    </citation>
    <scope>NUCLEOTIDE SEQUENCE [LARGE SCALE GENOMIC DNA]</scope>
    <source>
        <strain evidence="3 4">55</strain>
    </source>
</reference>
<dbReference type="Gene3D" id="3.10.290.10">
    <property type="entry name" value="RNA-binding S4 domain"/>
    <property type="match status" value="1"/>
</dbReference>
<accession>A0A4R3ZU16</accession>
<dbReference type="RefSeq" id="WP_243699680.1">
    <property type="nucleotide sequence ID" value="NZ_CP143053.1"/>
</dbReference>
<gene>
    <name evidence="3" type="ORF">EDD19_10945</name>
</gene>
<organism evidence="3 4">
    <name type="scientific">Dietzia cinnamea</name>
    <dbReference type="NCBI Taxonomy" id="321318"/>
    <lineage>
        <taxon>Bacteria</taxon>
        <taxon>Bacillati</taxon>
        <taxon>Actinomycetota</taxon>
        <taxon>Actinomycetes</taxon>
        <taxon>Mycobacteriales</taxon>
        <taxon>Dietziaceae</taxon>
        <taxon>Dietzia</taxon>
    </lineage>
</organism>
<proteinExistence type="predicted"/>
<dbReference type="SUPFAM" id="SSF55174">
    <property type="entry name" value="Alpha-L RNA-binding motif"/>
    <property type="match status" value="1"/>
</dbReference>
<evidence type="ECO:0000313" key="4">
    <source>
        <dbReference type="Proteomes" id="UP000295805"/>
    </source>
</evidence>
<feature type="region of interest" description="Disordered" evidence="2">
    <location>
        <begin position="1"/>
        <end position="24"/>
    </location>
</feature>
<dbReference type="AlphaFoldDB" id="A0A4R3ZU16"/>
<evidence type="ECO:0000256" key="1">
    <source>
        <dbReference type="PROSITE-ProRule" id="PRU00182"/>
    </source>
</evidence>
<evidence type="ECO:0000256" key="2">
    <source>
        <dbReference type="SAM" id="MobiDB-lite"/>
    </source>
</evidence>
<dbReference type="CDD" id="cd00165">
    <property type="entry name" value="S4"/>
    <property type="match status" value="1"/>
</dbReference>
<dbReference type="InterPro" id="IPR036986">
    <property type="entry name" value="S4_RNA-bd_sf"/>
</dbReference>
<dbReference type="PROSITE" id="PS50889">
    <property type="entry name" value="S4"/>
    <property type="match status" value="1"/>
</dbReference>
<dbReference type="Proteomes" id="UP000295805">
    <property type="component" value="Unassembled WGS sequence"/>
</dbReference>
<feature type="compositionally biased region" description="Basic residues" evidence="2">
    <location>
        <begin position="1"/>
        <end position="11"/>
    </location>
</feature>
<dbReference type="EMBL" id="SMCX01000009">
    <property type="protein sequence ID" value="TCW23895.1"/>
    <property type="molecule type" value="Genomic_DNA"/>
</dbReference>
<name>A0A4R3ZU16_9ACTN</name>
<evidence type="ECO:0000313" key="3">
    <source>
        <dbReference type="EMBL" id="TCW23895.1"/>
    </source>
</evidence>
<keyword evidence="1" id="KW-0694">RNA-binding</keyword>
<sequence>MSRHIAGRGRVGRAAPPPAGPPVDDIDCDLSSKLTLGQFLKLASLLDSGAEAKDAVASGAVSVNGEVDTRRGRGLVHGDVVEIGGRAARVVAREGRDAT</sequence>
<dbReference type="GO" id="GO:0003723">
    <property type="term" value="F:RNA binding"/>
    <property type="evidence" value="ECO:0007669"/>
    <property type="project" value="UniProtKB-KW"/>
</dbReference>
<dbReference type="Pfam" id="PF13275">
    <property type="entry name" value="S4_2"/>
    <property type="match status" value="1"/>
</dbReference>
<dbReference type="GeneID" id="89529234"/>